<dbReference type="InterPro" id="IPR035940">
    <property type="entry name" value="CAP_sf"/>
</dbReference>
<dbReference type="InterPro" id="IPR002401">
    <property type="entry name" value="Cyt_P450_E_grp-I"/>
</dbReference>
<feature type="binding site" description="axial binding residue" evidence="6">
    <location>
        <position position="132"/>
    </location>
    <ligand>
        <name>heme</name>
        <dbReference type="ChEBI" id="CHEBI:30413"/>
    </ligand>
    <ligandPart>
        <name>Fe</name>
        <dbReference type="ChEBI" id="CHEBI:18248"/>
    </ligandPart>
</feature>
<dbReference type="GO" id="GO:0016712">
    <property type="term" value="F:oxidoreductase activity, acting on paired donors, with incorporation or reduction of molecular oxygen, reduced flavin or flavoprotein as one donor, and incorporation of one atom of oxygen"/>
    <property type="evidence" value="ECO:0007669"/>
    <property type="project" value="TreeGrafter"/>
</dbReference>
<dbReference type="PRINTS" id="PR00463">
    <property type="entry name" value="EP450I"/>
</dbReference>
<proteinExistence type="inferred from homology"/>
<protein>
    <submittedName>
        <fullName evidence="9">Cytochrome P450 2K1-like</fullName>
    </submittedName>
</protein>
<dbReference type="EMBL" id="OW240913">
    <property type="protein sequence ID" value="CAH2245828.1"/>
    <property type="molecule type" value="Genomic_DNA"/>
</dbReference>
<dbReference type="SMART" id="SM00198">
    <property type="entry name" value="SCP"/>
    <property type="match status" value="1"/>
</dbReference>
<dbReference type="Pfam" id="PF00067">
    <property type="entry name" value="p450"/>
    <property type="match status" value="1"/>
</dbReference>
<keyword evidence="7" id="KW-0560">Oxidoreductase</keyword>
<dbReference type="Gene3D" id="1.10.630.10">
    <property type="entry name" value="Cytochrome P450"/>
    <property type="match status" value="1"/>
</dbReference>
<dbReference type="AlphaFoldDB" id="A0AAD1RA31"/>
<dbReference type="InterPro" id="IPR017972">
    <property type="entry name" value="Cyt_P450_CS"/>
</dbReference>
<gene>
    <name evidence="9" type="ORF">PECUL_23A026501</name>
</gene>
<dbReference type="PROSITE" id="PS00086">
    <property type="entry name" value="CYTOCHROME_P450"/>
    <property type="match status" value="1"/>
</dbReference>
<keyword evidence="5 6" id="KW-0408">Iron</keyword>
<organism evidence="9 10">
    <name type="scientific">Pelobates cultripes</name>
    <name type="common">Western spadefoot toad</name>
    <dbReference type="NCBI Taxonomy" id="61616"/>
    <lineage>
        <taxon>Eukaryota</taxon>
        <taxon>Metazoa</taxon>
        <taxon>Chordata</taxon>
        <taxon>Craniata</taxon>
        <taxon>Vertebrata</taxon>
        <taxon>Euteleostomi</taxon>
        <taxon>Amphibia</taxon>
        <taxon>Batrachia</taxon>
        <taxon>Anura</taxon>
        <taxon>Pelobatoidea</taxon>
        <taxon>Pelobatidae</taxon>
        <taxon>Pelobates</taxon>
    </lineage>
</organism>
<evidence type="ECO:0000256" key="3">
    <source>
        <dbReference type="ARBA" id="ARBA00022617"/>
    </source>
</evidence>
<evidence type="ECO:0000256" key="1">
    <source>
        <dbReference type="ARBA" id="ARBA00001971"/>
    </source>
</evidence>
<evidence type="ECO:0000256" key="5">
    <source>
        <dbReference type="ARBA" id="ARBA00023004"/>
    </source>
</evidence>
<evidence type="ECO:0000313" key="9">
    <source>
        <dbReference type="EMBL" id="CAH2245828.1"/>
    </source>
</evidence>
<dbReference type="PANTHER" id="PTHR24300">
    <property type="entry name" value="CYTOCHROME P450 508A4-RELATED"/>
    <property type="match status" value="1"/>
</dbReference>
<dbReference type="GO" id="GO:0006805">
    <property type="term" value="P:xenobiotic metabolic process"/>
    <property type="evidence" value="ECO:0007669"/>
    <property type="project" value="TreeGrafter"/>
</dbReference>
<comment type="similarity">
    <text evidence="2 7">Belongs to the cytochrome P450 family.</text>
</comment>
<comment type="cofactor">
    <cofactor evidence="1 6">
        <name>heme</name>
        <dbReference type="ChEBI" id="CHEBI:30413"/>
    </cofactor>
</comment>
<dbReference type="GO" id="GO:0020037">
    <property type="term" value="F:heme binding"/>
    <property type="evidence" value="ECO:0007669"/>
    <property type="project" value="InterPro"/>
</dbReference>
<dbReference type="InterPro" id="IPR036396">
    <property type="entry name" value="Cyt_P450_sf"/>
</dbReference>
<dbReference type="InterPro" id="IPR001128">
    <property type="entry name" value="Cyt_P450"/>
</dbReference>
<evidence type="ECO:0000313" key="10">
    <source>
        <dbReference type="Proteomes" id="UP001295444"/>
    </source>
</evidence>
<dbReference type="GO" id="GO:0005737">
    <property type="term" value="C:cytoplasm"/>
    <property type="evidence" value="ECO:0007669"/>
    <property type="project" value="TreeGrafter"/>
</dbReference>
<evidence type="ECO:0000256" key="6">
    <source>
        <dbReference type="PIRSR" id="PIRSR602401-1"/>
    </source>
</evidence>
<feature type="domain" description="SCP" evidence="8">
    <location>
        <begin position="1"/>
        <end position="111"/>
    </location>
</feature>
<keyword evidence="10" id="KW-1185">Reference proteome</keyword>
<reference evidence="9" key="1">
    <citation type="submission" date="2022-03" db="EMBL/GenBank/DDBJ databases">
        <authorList>
            <person name="Alioto T."/>
            <person name="Alioto T."/>
            <person name="Gomez Garrido J."/>
        </authorList>
    </citation>
    <scope>NUCLEOTIDE SEQUENCE</scope>
</reference>
<dbReference type="InterPro" id="IPR050182">
    <property type="entry name" value="Cytochrome_P450_fam2"/>
</dbReference>
<dbReference type="PANTHER" id="PTHR24300:SF387">
    <property type="entry name" value="INACTIVE CYTOCHROME P450 2G1"/>
    <property type="match status" value="1"/>
</dbReference>
<keyword evidence="7" id="KW-0503">Monooxygenase</keyword>
<sequence>MVWDDDAAKKAEGYAKMCIAGHSPPSYRKIKNFNCGENVFLSSFKADWEDVMKSFLSEVVDFDEGKGPKNPSLEIRHYTQGTYVIPLLTSVLRDKTQFDYPEEFNPNNFLDSEGNFLKKDAFIPFSAGRRVCAGENLARMELFIFFASLLQKFTFHLPPGITAVNLDTLVGFTNTPTPQKICAISRY</sequence>
<accession>A0AAD1RA31</accession>
<keyword evidence="3 6" id="KW-0349">Heme</keyword>
<keyword evidence="4 6" id="KW-0479">Metal-binding</keyword>
<evidence type="ECO:0000256" key="4">
    <source>
        <dbReference type="ARBA" id="ARBA00022723"/>
    </source>
</evidence>
<dbReference type="SUPFAM" id="SSF48264">
    <property type="entry name" value="Cytochrome P450"/>
    <property type="match status" value="1"/>
</dbReference>
<name>A0AAD1RA31_PELCU</name>
<dbReference type="SUPFAM" id="SSF55797">
    <property type="entry name" value="PR-1-like"/>
    <property type="match status" value="1"/>
</dbReference>
<dbReference type="GO" id="GO:0006082">
    <property type="term" value="P:organic acid metabolic process"/>
    <property type="evidence" value="ECO:0007669"/>
    <property type="project" value="TreeGrafter"/>
</dbReference>
<evidence type="ECO:0000259" key="8">
    <source>
        <dbReference type="SMART" id="SM00198"/>
    </source>
</evidence>
<evidence type="ECO:0000256" key="2">
    <source>
        <dbReference type="ARBA" id="ARBA00010617"/>
    </source>
</evidence>
<evidence type="ECO:0000256" key="7">
    <source>
        <dbReference type="RuleBase" id="RU000461"/>
    </source>
</evidence>
<dbReference type="InterPro" id="IPR014044">
    <property type="entry name" value="CAP_dom"/>
</dbReference>
<dbReference type="GO" id="GO:0005506">
    <property type="term" value="F:iron ion binding"/>
    <property type="evidence" value="ECO:0007669"/>
    <property type="project" value="InterPro"/>
</dbReference>
<dbReference type="Proteomes" id="UP001295444">
    <property type="component" value="Chromosome 02"/>
</dbReference>